<dbReference type="SUPFAM" id="SSF48403">
    <property type="entry name" value="Ankyrin repeat"/>
    <property type="match status" value="1"/>
</dbReference>
<organism evidence="1">
    <name type="scientific">Pandoravirus macleodensis</name>
    <dbReference type="NCBI Taxonomy" id="2107707"/>
    <lineage>
        <taxon>Viruses</taxon>
        <taxon>Pandoravirus</taxon>
    </lineage>
</organism>
<evidence type="ECO:0008006" key="2">
    <source>
        <dbReference type="Google" id="ProtNLM"/>
    </source>
</evidence>
<dbReference type="RefSeq" id="YP_009481427.1">
    <property type="nucleotide sequence ID" value="NC_037665.1"/>
</dbReference>
<proteinExistence type="predicted"/>
<dbReference type="InterPro" id="IPR036047">
    <property type="entry name" value="F-box-like_dom_sf"/>
</dbReference>
<reference evidence="1" key="1">
    <citation type="journal article" date="2018" name="Nat. Commun.">
        <title>Diversity and evolution of the emerging Pandoraviridae family.</title>
        <authorList>
            <person name="Legendre M."/>
            <person name="Fabre E."/>
            <person name="Poirot O."/>
            <person name="Jeudy S."/>
            <person name="Lartigue A."/>
            <person name="Alempic J.M."/>
            <person name="Beucher L."/>
            <person name="Philippe N."/>
            <person name="Bertaux L."/>
            <person name="Christo-Foroux E."/>
            <person name="Labadie K."/>
            <person name="Coute Y."/>
            <person name="Abergel C."/>
            <person name="Claverie J.M."/>
        </authorList>
    </citation>
    <scope>NUCLEOTIDE SEQUENCE [LARGE SCALE GENOMIC DNA]</scope>
    <source>
        <strain evidence="1">Macleodensis</strain>
    </source>
</reference>
<accession>A0A2U7UHJ8</accession>
<dbReference type="KEGG" id="vg:36841886"/>
<evidence type="ECO:0000313" key="1">
    <source>
        <dbReference type="EMBL" id="AVK77431.1"/>
    </source>
</evidence>
<dbReference type="Proteomes" id="UP000249758">
    <property type="component" value="Segment"/>
</dbReference>
<dbReference type="EMBL" id="MG011691">
    <property type="protein sequence ID" value="AVK77431.1"/>
    <property type="molecule type" value="Genomic_DNA"/>
</dbReference>
<sequence>MDADDFLSGDLTKGRERTLNMSGLPTEIHRAILLHCADGVDRAVAYCVCTLWRRILVDNRRYAWARSRRNIFDLVELALDTDRPRVAEWLATLVDPSSPCAYKLLESAVYAGNGRLYQTLRNRGIKWQPLGVHHALSGNHEALIAAASQDALTDGALHDAAALLAVVEKDLADIVSVVWSSDCAWLPRKRLIVHAAAHGAVSVLRRLRAIDSSWLTPAICTRLAQSPHDRVFDWLVGEAGVSPVREWYDRAALGHNARALARLYSYEGASFEPHRRPQLIARMLLVSAVQSDHHNLVRLAVDIDPHVKLGCDDVVEWRGLAPNDVCDEHTHLDLVRTLIEKGVGMSTFAYARAAERGHVAVLDCLWQYRVPAPLRHYAWILGGHVSVVRWALDRDIALGAASLSTSVAARARGLYSGDAWRTVVRLLLDHGYVWDARACLAAASAGMLDALVMGIDDMGASWDPHACLSAALETDSPRHRATAEWVAERAGIRLATFERDLVRQDDEIARSAVIVAQQECTKKPTGA</sequence>
<gene>
    <name evidence="1" type="ORF">pmac_cds_743</name>
</gene>
<name>A0A2U7UHJ8_9VIRU</name>
<dbReference type="SUPFAM" id="SSF81383">
    <property type="entry name" value="F-box domain"/>
    <property type="match status" value="1"/>
</dbReference>
<dbReference type="GeneID" id="36841886"/>
<protein>
    <recommendedName>
        <fullName evidence="2">Ankyrin repeat domain containing protein</fullName>
    </recommendedName>
</protein>
<dbReference type="InterPro" id="IPR036770">
    <property type="entry name" value="Ankyrin_rpt-contain_sf"/>
</dbReference>